<organism evidence="1 2">
    <name type="scientific">Fraxinus pennsylvanica</name>
    <dbReference type="NCBI Taxonomy" id="56036"/>
    <lineage>
        <taxon>Eukaryota</taxon>
        <taxon>Viridiplantae</taxon>
        <taxon>Streptophyta</taxon>
        <taxon>Embryophyta</taxon>
        <taxon>Tracheophyta</taxon>
        <taxon>Spermatophyta</taxon>
        <taxon>Magnoliopsida</taxon>
        <taxon>eudicotyledons</taxon>
        <taxon>Gunneridae</taxon>
        <taxon>Pentapetalae</taxon>
        <taxon>asterids</taxon>
        <taxon>lamiids</taxon>
        <taxon>Lamiales</taxon>
        <taxon>Oleaceae</taxon>
        <taxon>Oleeae</taxon>
        <taxon>Fraxinus</taxon>
    </lineage>
</organism>
<dbReference type="PANTHER" id="PTHR45950:SF10">
    <property type="entry name" value="HOMEOBOX-LEUCINE ZIPPER PROTEIN REVOLUTA"/>
    <property type="match status" value="1"/>
</dbReference>
<evidence type="ECO:0000313" key="1">
    <source>
        <dbReference type="EMBL" id="CAI9780547.1"/>
    </source>
</evidence>
<protein>
    <submittedName>
        <fullName evidence="1">Uncharacterized protein</fullName>
    </submittedName>
</protein>
<sequence>MLISLFHELPNSYFVAGISAASVATTDASCQSASTTYRHTLKDVNNLETSSEFLSKATSTTVYWVQMPGMKPGPNSVGIFAISQSCGGVGARVCSLVSLEPANVLCCEIHLLAEKVNFNVFRT</sequence>
<gene>
    <name evidence="1" type="ORF">FPE_LOCUS27977</name>
</gene>
<dbReference type="GO" id="GO:0003700">
    <property type="term" value="F:DNA-binding transcription factor activity"/>
    <property type="evidence" value="ECO:0007669"/>
    <property type="project" value="InterPro"/>
</dbReference>
<reference evidence="1" key="1">
    <citation type="submission" date="2023-05" db="EMBL/GenBank/DDBJ databases">
        <authorList>
            <person name="Huff M."/>
        </authorList>
    </citation>
    <scope>NUCLEOTIDE SEQUENCE</scope>
</reference>
<dbReference type="Proteomes" id="UP000834106">
    <property type="component" value="Chromosome 17"/>
</dbReference>
<evidence type="ECO:0000313" key="2">
    <source>
        <dbReference type="Proteomes" id="UP000834106"/>
    </source>
</evidence>
<dbReference type="EMBL" id="OU503052">
    <property type="protein sequence ID" value="CAI9780547.1"/>
    <property type="molecule type" value="Genomic_DNA"/>
</dbReference>
<keyword evidence="2" id="KW-1185">Reference proteome</keyword>
<dbReference type="AlphaFoldDB" id="A0AAD2A8S0"/>
<name>A0AAD2A8S0_9LAMI</name>
<dbReference type="InterPro" id="IPR044830">
    <property type="entry name" value="HD-Zip_III"/>
</dbReference>
<accession>A0AAD2A8S0</accession>
<proteinExistence type="predicted"/>
<dbReference type="PANTHER" id="PTHR45950">
    <property type="entry name" value="HOMEOBOX-LEUCINE ZIPPER PROTEIN ATHB-14"/>
    <property type="match status" value="1"/>
</dbReference>